<organism evidence="1 2">
    <name type="scientific">Holdemanella biformis</name>
    <dbReference type="NCBI Taxonomy" id="1735"/>
    <lineage>
        <taxon>Bacteria</taxon>
        <taxon>Bacillati</taxon>
        <taxon>Bacillota</taxon>
        <taxon>Erysipelotrichia</taxon>
        <taxon>Erysipelotrichales</taxon>
        <taxon>Erysipelotrichaceae</taxon>
        <taxon>Holdemanella</taxon>
    </lineage>
</organism>
<comment type="caution">
    <text evidence="1">The sequence shown here is derived from an EMBL/GenBank/DDBJ whole genome shotgun (WGS) entry which is preliminary data.</text>
</comment>
<protein>
    <submittedName>
        <fullName evidence="1">Uncharacterized protein</fullName>
    </submittedName>
</protein>
<dbReference type="Pfam" id="PF18941">
    <property type="entry name" value="DUF5688"/>
    <property type="match status" value="1"/>
</dbReference>
<reference evidence="1 2" key="1">
    <citation type="submission" date="2018-08" db="EMBL/GenBank/DDBJ databases">
        <title>A genome reference for cultivated species of the human gut microbiota.</title>
        <authorList>
            <person name="Zou Y."/>
            <person name="Xue W."/>
            <person name="Luo G."/>
        </authorList>
    </citation>
    <scope>NUCLEOTIDE SEQUENCE [LARGE SCALE GENOMIC DNA]</scope>
    <source>
        <strain evidence="1 2">AF15-20</strain>
    </source>
</reference>
<dbReference type="RefSeq" id="WP_118325427.1">
    <property type="nucleotide sequence ID" value="NZ_QRYH01000014.1"/>
</dbReference>
<dbReference type="EMBL" id="QRYQ01000015">
    <property type="protein sequence ID" value="RGU90770.1"/>
    <property type="molecule type" value="Genomic_DNA"/>
</dbReference>
<gene>
    <name evidence="1" type="ORF">DWW32_08215</name>
</gene>
<name>A0A395W5W4_9FIRM</name>
<accession>A0A395W5W4</accession>
<dbReference type="GeneID" id="66579856"/>
<dbReference type="Proteomes" id="UP000265489">
    <property type="component" value="Unassembled WGS sequence"/>
</dbReference>
<proteinExistence type="predicted"/>
<dbReference type="AlphaFoldDB" id="A0A395W5W4"/>
<evidence type="ECO:0000313" key="1">
    <source>
        <dbReference type="EMBL" id="RGU90770.1"/>
    </source>
</evidence>
<evidence type="ECO:0000313" key="2">
    <source>
        <dbReference type="Proteomes" id="UP000265489"/>
    </source>
</evidence>
<sequence length="232" mass="26678">MIHNNKVLEDVNALLDYDSVKDFLFMNVINAETNKEELSMEPHTVIGDLAIVYRVMIKTTDDQFCSARVTNEMLDHYGIDVSQLHNDALISSPNMMKPEIIPLETLLMGVPEQEAWQNEDRHFVVLTNEHRTDGAATIFYSGVLNDLAEKLGHDLYIVPSSTDECLALCDSPTLNTDRLKEMLLLMNGPSFMDQDKKLSDILYHYDKDNHVLEKSDDYEKRINKQRYSQLLH</sequence>
<dbReference type="InterPro" id="IPR043743">
    <property type="entry name" value="DUF5688"/>
</dbReference>